<dbReference type="Pfam" id="PF09348">
    <property type="entry name" value="DUF1990"/>
    <property type="match status" value="1"/>
</dbReference>
<gene>
    <name evidence="2" type="ORF">PO878_05220</name>
</gene>
<dbReference type="RefSeq" id="WP_272737640.1">
    <property type="nucleotide sequence ID" value="NZ_CP116942.1"/>
</dbReference>
<dbReference type="PANTHER" id="PTHR34202">
    <property type="entry name" value="UPF0548 PROTEIN"/>
    <property type="match status" value="1"/>
</dbReference>
<proteinExistence type="predicted"/>
<keyword evidence="3" id="KW-1185">Reference proteome</keyword>
<dbReference type="KEGG" id="ima:PO878_05220"/>
<evidence type="ECO:0000259" key="1">
    <source>
        <dbReference type="Pfam" id="PF09348"/>
    </source>
</evidence>
<reference evidence="2" key="1">
    <citation type="submission" date="2023-01" db="EMBL/GenBank/DDBJ databases">
        <title>The diversity of Class Acidimicrobiia in South China Sea sediment environments and the proposal of Iamia marina sp. nov., a novel species of the genus Iamia.</title>
        <authorList>
            <person name="He Y."/>
            <person name="Tian X."/>
        </authorList>
    </citation>
    <scope>NUCLEOTIDE SEQUENCE</scope>
    <source>
        <strain evidence="2">DSM 19957</strain>
    </source>
</reference>
<accession>A0AAF0BWJ8</accession>
<sequence>MQSTLDGAAPPGTVAARFATDAVGSLAGARAALARWAPHAGIDGRVVPADPPEEGATVLVVVPFGPFEMVAPNRVVAVLDDDDRVGFAYGTLPGHPEQGEELFLAERAGPDRLRLTVRIHARGATPIVRLAGPVTRRFQALAARRYLAAWAAATSEESRR</sequence>
<dbReference type="EMBL" id="CP116942">
    <property type="protein sequence ID" value="WCO68123.1"/>
    <property type="molecule type" value="Genomic_DNA"/>
</dbReference>
<protein>
    <submittedName>
        <fullName evidence="2">DUF1990 family protein</fullName>
    </submittedName>
</protein>
<organism evidence="2 3">
    <name type="scientific">Iamia majanohamensis</name>
    <dbReference type="NCBI Taxonomy" id="467976"/>
    <lineage>
        <taxon>Bacteria</taxon>
        <taxon>Bacillati</taxon>
        <taxon>Actinomycetota</taxon>
        <taxon>Acidimicrobiia</taxon>
        <taxon>Acidimicrobiales</taxon>
        <taxon>Iamiaceae</taxon>
        <taxon>Iamia</taxon>
    </lineage>
</organism>
<name>A0AAF0BWJ8_9ACTN</name>
<feature type="domain" description="DUF1990" evidence="1">
    <location>
        <begin position="25"/>
        <end position="149"/>
    </location>
</feature>
<evidence type="ECO:0000313" key="2">
    <source>
        <dbReference type="EMBL" id="WCO68123.1"/>
    </source>
</evidence>
<dbReference type="PANTHER" id="PTHR34202:SF1">
    <property type="entry name" value="UPF0548 PROTEIN"/>
    <property type="match status" value="1"/>
</dbReference>
<evidence type="ECO:0000313" key="3">
    <source>
        <dbReference type="Proteomes" id="UP001216390"/>
    </source>
</evidence>
<dbReference type="Proteomes" id="UP001216390">
    <property type="component" value="Chromosome"/>
</dbReference>
<dbReference type="InterPro" id="IPR018960">
    <property type="entry name" value="DUF1990"/>
</dbReference>
<dbReference type="AlphaFoldDB" id="A0AAF0BWJ8"/>